<reference evidence="1" key="1">
    <citation type="submission" date="2018-05" db="EMBL/GenBank/DDBJ databases">
        <authorList>
            <person name="Lanie J.A."/>
            <person name="Ng W.-L."/>
            <person name="Kazmierczak K.M."/>
            <person name="Andrzejewski T.M."/>
            <person name="Davidsen T.M."/>
            <person name="Wayne K.J."/>
            <person name="Tettelin H."/>
            <person name="Glass J.I."/>
            <person name="Rusch D."/>
            <person name="Podicherti R."/>
            <person name="Tsui H.-C.T."/>
            <person name="Winkler M.E."/>
        </authorList>
    </citation>
    <scope>NUCLEOTIDE SEQUENCE</scope>
</reference>
<dbReference type="AlphaFoldDB" id="A0A382CBQ7"/>
<sequence length="98" mass="11692">MKQIDQYKYGNIHNLIYFNMDRFNQPTDNLLIDSMADYLYDYIRSMNDFNFDNFCINGINSMPVNEFKDYEKDFYKLCKSKTLTQLSLSLSLVPAITR</sequence>
<name>A0A382CBQ7_9ZZZZ</name>
<proteinExistence type="predicted"/>
<accession>A0A382CBQ7</accession>
<evidence type="ECO:0000313" key="1">
    <source>
        <dbReference type="EMBL" id="SVB23334.1"/>
    </source>
</evidence>
<dbReference type="EMBL" id="UINC01033681">
    <property type="protein sequence ID" value="SVB23334.1"/>
    <property type="molecule type" value="Genomic_DNA"/>
</dbReference>
<organism evidence="1">
    <name type="scientific">marine metagenome</name>
    <dbReference type="NCBI Taxonomy" id="408172"/>
    <lineage>
        <taxon>unclassified sequences</taxon>
        <taxon>metagenomes</taxon>
        <taxon>ecological metagenomes</taxon>
    </lineage>
</organism>
<gene>
    <name evidence="1" type="ORF">METZ01_LOCUS176188</name>
</gene>
<protein>
    <submittedName>
        <fullName evidence="1">Uncharacterized protein</fullName>
    </submittedName>
</protein>